<dbReference type="SUPFAM" id="SSF53756">
    <property type="entry name" value="UDP-Glycosyltransferase/glycogen phosphorylase"/>
    <property type="match status" value="1"/>
</dbReference>
<protein>
    <submittedName>
        <fullName evidence="6">Uncharacterized protein</fullName>
        <ecNumber evidence="6">2.4.1.-</ecNumber>
    </submittedName>
</protein>
<keyword evidence="4" id="KW-1133">Transmembrane helix</keyword>
<dbReference type="HOGENOM" id="CLU_012949_0_0_1"/>
<dbReference type="EMBL" id="CH940649">
    <property type="protein sequence ID" value="EDW64152.2"/>
    <property type="molecule type" value="Genomic_DNA"/>
</dbReference>
<dbReference type="AlphaFoldDB" id="B4LUG6"/>
<dbReference type="PANTHER" id="PTHR48043">
    <property type="entry name" value="EG:EG0003.4 PROTEIN-RELATED"/>
    <property type="match status" value="1"/>
</dbReference>
<accession>B4LUG6</accession>
<organism evidence="6 7">
    <name type="scientific">Drosophila virilis</name>
    <name type="common">Fruit fly</name>
    <dbReference type="NCBI Taxonomy" id="7244"/>
    <lineage>
        <taxon>Eukaryota</taxon>
        <taxon>Metazoa</taxon>
        <taxon>Ecdysozoa</taxon>
        <taxon>Arthropoda</taxon>
        <taxon>Hexapoda</taxon>
        <taxon>Insecta</taxon>
        <taxon>Pterygota</taxon>
        <taxon>Neoptera</taxon>
        <taxon>Endopterygota</taxon>
        <taxon>Diptera</taxon>
        <taxon>Brachycera</taxon>
        <taxon>Muscomorpha</taxon>
        <taxon>Ephydroidea</taxon>
        <taxon>Drosophilidae</taxon>
        <taxon>Drosophila</taxon>
    </lineage>
</organism>
<keyword evidence="7" id="KW-1185">Reference proteome</keyword>
<evidence type="ECO:0000256" key="5">
    <source>
        <dbReference type="SAM" id="SignalP"/>
    </source>
</evidence>
<dbReference type="EC" id="2.4.1.-" evidence="6"/>
<dbReference type="Proteomes" id="UP000008792">
    <property type="component" value="Unassembled WGS sequence"/>
</dbReference>
<evidence type="ECO:0000256" key="1">
    <source>
        <dbReference type="ARBA" id="ARBA00009995"/>
    </source>
</evidence>
<feature type="transmembrane region" description="Helical" evidence="4">
    <location>
        <begin position="496"/>
        <end position="521"/>
    </location>
</feature>
<evidence type="ECO:0000313" key="7">
    <source>
        <dbReference type="Proteomes" id="UP000008792"/>
    </source>
</evidence>
<dbReference type="FunFam" id="3.40.50.2000:FF:000050">
    <property type="entry name" value="UDP-glucuronosyltransferase"/>
    <property type="match status" value="1"/>
</dbReference>
<feature type="signal peptide" evidence="5">
    <location>
        <begin position="1"/>
        <end position="26"/>
    </location>
</feature>
<evidence type="ECO:0000256" key="4">
    <source>
        <dbReference type="SAM" id="Phobius"/>
    </source>
</evidence>
<dbReference type="eggNOG" id="KOG1192">
    <property type="taxonomic scope" value="Eukaryota"/>
</dbReference>
<dbReference type="FunCoup" id="B4LUG6">
    <property type="interactions" value="209"/>
</dbReference>
<evidence type="ECO:0000256" key="3">
    <source>
        <dbReference type="ARBA" id="ARBA00022679"/>
    </source>
</evidence>
<dbReference type="OrthoDB" id="5835829at2759"/>
<keyword evidence="3 6" id="KW-0808">Transferase</keyword>
<keyword evidence="2 6" id="KW-0328">Glycosyltransferase</keyword>
<sequence>MRMVRGNVLLMILAPLLVLPDSRVNGANILGMFSTFSPSHLIVHMSMMRALADRGHNVTIVTALKPKLVPHENITYILAPLSEHHLAFVNEYMANSAKEKHSMAMTFLKTIIGTGQLMDSQYEFLLHPNVRALHEQPQVKFDLMILGYVFNDYQLGVAAKLGIPAIISWVGVPFSFVDDEVGNIYDPAYVPNVNVVQDKRLRTMGFGLRLRNYLSWLLLKGIGLALDVRMNNYYTRVFGEDPALPSYQDVKRRVSLLFYNYHSHSEGPVRPTVPQSIEIGGVQIKEQPDPLPKELAEFMANATEGAIFFSLGTNVKSSYFKPHIMEAIFQVLARQPLHVIWKCDDLQHKPGHAANIYFHNWLPQDDILAHPNTKLFITHAGKGGIAEAQYHGVPMLALPVFGDQPGNAELMVSAGFGLSLDLLTLTEDRLEQSIRELLHNPAYRQNVRKFSQLYRDRPLTARQSVVYWTEYVMRHNGAYHLQSPWLHMDFVARHNLDVYACLLLALAVSLFVFALLLRFTLKQLRRLARSKDKVKEN</sequence>
<comment type="similarity">
    <text evidence="1">Belongs to the UDP-glycosyltransferase family.</text>
</comment>
<evidence type="ECO:0000313" key="6">
    <source>
        <dbReference type="EMBL" id="EDW64152.2"/>
    </source>
</evidence>
<dbReference type="CDD" id="cd03784">
    <property type="entry name" value="GT1_Gtf-like"/>
    <property type="match status" value="1"/>
</dbReference>
<dbReference type="Gene3D" id="3.40.50.2000">
    <property type="entry name" value="Glycogen Phosphorylase B"/>
    <property type="match status" value="2"/>
</dbReference>
<keyword evidence="4" id="KW-0812">Transmembrane</keyword>
<reference evidence="6 7" key="1">
    <citation type="journal article" date="2007" name="Nature">
        <title>Evolution of genes and genomes on the Drosophila phylogeny.</title>
        <authorList>
            <consortium name="Drosophila 12 Genomes Consortium"/>
            <person name="Clark A.G."/>
            <person name="Eisen M.B."/>
            <person name="Smith D.R."/>
            <person name="Bergman C.M."/>
            <person name="Oliver B."/>
            <person name="Markow T.A."/>
            <person name="Kaufman T.C."/>
            <person name="Kellis M."/>
            <person name="Gelbart W."/>
            <person name="Iyer V.N."/>
            <person name="Pollard D.A."/>
            <person name="Sackton T.B."/>
            <person name="Larracuente A.M."/>
            <person name="Singh N.D."/>
            <person name="Abad J.P."/>
            <person name="Abt D.N."/>
            <person name="Adryan B."/>
            <person name="Aguade M."/>
            <person name="Akashi H."/>
            <person name="Anderson W.W."/>
            <person name="Aquadro C.F."/>
            <person name="Ardell D.H."/>
            <person name="Arguello R."/>
            <person name="Artieri C.G."/>
            <person name="Barbash D.A."/>
            <person name="Barker D."/>
            <person name="Barsanti P."/>
            <person name="Batterham P."/>
            <person name="Batzoglou S."/>
            <person name="Begun D."/>
            <person name="Bhutkar A."/>
            <person name="Blanco E."/>
            <person name="Bosak S.A."/>
            <person name="Bradley R.K."/>
            <person name="Brand A.D."/>
            <person name="Brent M.R."/>
            <person name="Brooks A.N."/>
            <person name="Brown R.H."/>
            <person name="Butlin R.K."/>
            <person name="Caggese C."/>
            <person name="Calvi B.R."/>
            <person name="Bernardo de Carvalho A."/>
            <person name="Caspi A."/>
            <person name="Castrezana S."/>
            <person name="Celniker S.E."/>
            <person name="Chang J.L."/>
            <person name="Chapple C."/>
            <person name="Chatterji S."/>
            <person name="Chinwalla A."/>
            <person name="Civetta A."/>
            <person name="Clifton S.W."/>
            <person name="Comeron J.M."/>
            <person name="Costello J.C."/>
            <person name="Coyne J.A."/>
            <person name="Daub J."/>
            <person name="David R.G."/>
            <person name="Delcher A.L."/>
            <person name="Delehaunty K."/>
            <person name="Do C.B."/>
            <person name="Ebling H."/>
            <person name="Edwards K."/>
            <person name="Eickbush T."/>
            <person name="Evans J.D."/>
            <person name="Filipski A."/>
            <person name="Findeiss S."/>
            <person name="Freyhult E."/>
            <person name="Fulton L."/>
            <person name="Fulton R."/>
            <person name="Garcia A.C."/>
            <person name="Gardiner A."/>
            <person name="Garfield D.A."/>
            <person name="Garvin B.E."/>
            <person name="Gibson G."/>
            <person name="Gilbert D."/>
            <person name="Gnerre S."/>
            <person name="Godfrey J."/>
            <person name="Good R."/>
            <person name="Gotea V."/>
            <person name="Gravely B."/>
            <person name="Greenberg A.J."/>
            <person name="Griffiths-Jones S."/>
            <person name="Gross S."/>
            <person name="Guigo R."/>
            <person name="Gustafson E.A."/>
            <person name="Haerty W."/>
            <person name="Hahn M.W."/>
            <person name="Halligan D.L."/>
            <person name="Halpern A.L."/>
            <person name="Halter G.M."/>
            <person name="Han M.V."/>
            <person name="Heger A."/>
            <person name="Hillier L."/>
            <person name="Hinrichs A.S."/>
            <person name="Holmes I."/>
            <person name="Hoskins R.A."/>
            <person name="Hubisz M.J."/>
            <person name="Hultmark D."/>
            <person name="Huntley M.A."/>
            <person name="Jaffe D.B."/>
            <person name="Jagadeeshan S."/>
            <person name="Jeck W.R."/>
            <person name="Johnson J."/>
            <person name="Jones C.D."/>
            <person name="Jordan W.C."/>
            <person name="Karpen G.H."/>
            <person name="Kataoka E."/>
            <person name="Keightley P.D."/>
            <person name="Kheradpour P."/>
            <person name="Kirkness E.F."/>
            <person name="Koerich L.B."/>
            <person name="Kristiansen K."/>
            <person name="Kudrna D."/>
            <person name="Kulathinal R.J."/>
            <person name="Kumar S."/>
            <person name="Kwok R."/>
            <person name="Lander E."/>
            <person name="Langley C.H."/>
            <person name="Lapoint R."/>
            <person name="Lazzaro B.P."/>
            <person name="Lee S.J."/>
            <person name="Levesque L."/>
            <person name="Li R."/>
            <person name="Lin C.F."/>
            <person name="Lin M.F."/>
            <person name="Lindblad-Toh K."/>
            <person name="Llopart A."/>
            <person name="Long M."/>
            <person name="Low L."/>
            <person name="Lozovsky E."/>
            <person name="Lu J."/>
            <person name="Luo M."/>
            <person name="Machado C.A."/>
            <person name="Makalowski W."/>
            <person name="Marzo M."/>
            <person name="Matsuda M."/>
            <person name="Matzkin L."/>
            <person name="McAllister B."/>
            <person name="McBride C.S."/>
            <person name="McKernan B."/>
            <person name="McKernan K."/>
            <person name="Mendez-Lago M."/>
            <person name="Minx P."/>
            <person name="Mollenhauer M.U."/>
            <person name="Montooth K."/>
            <person name="Mount S.M."/>
            <person name="Mu X."/>
            <person name="Myers E."/>
            <person name="Negre B."/>
            <person name="Newfeld S."/>
            <person name="Nielsen R."/>
            <person name="Noor M.A."/>
            <person name="O'Grady P."/>
            <person name="Pachter L."/>
            <person name="Papaceit M."/>
            <person name="Parisi M.J."/>
            <person name="Parisi M."/>
            <person name="Parts L."/>
            <person name="Pedersen J.S."/>
            <person name="Pesole G."/>
            <person name="Phillippy A.M."/>
            <person name="Ponting C.P."/>
            <person name="Pop M."/>
            <person name="Porcelli D."/>
            <person name="Powell J.R."/>
            <person name="Prohaska S."/>
            <person name="Pruitt K."/>
            <person name="Puig M."/>
            <person name="Quesneville H."/>
            <person name="Ram K.R."/>
            <person name="Rand D."/>
            <person name="Rasmussen M.D."/>
            <person name="Reed L.K."/>
            <person name="Reenan R."/>
            <person name="Reily A."/>
            <person name="Remington K.A."/>
            <person name="Rieger T.T."/>
            <person name="Ritchie M.G."/>
            <person name="Robin C."/>
            <person name="Rogers Y.H."/>
            <person name="Rohde C."/>
            <person name="Rozas J."/>
            <person name="Rubenfield M.J."/>
            <person name="Ruiz A."/>
            <person name="Russo S."/>
            <person name="Salzberg S.L."/>
            <person name="Sanchez-Gracia A."/>
            <person name="Saranga D.J."/>
            <person name="Sato H."/>
            <person name="Schaeffer S.W."/>
            <person name="Schatz M.C."/>
            <person name="Schlenke T."/>
            <person name="Schwartz R."/>
            <person name="Segarra C."/>
            <person name="Singh R.S."/>
            <person name="Sirot L."/>
            <person name="Sirota M."/>
            <person name="Sisneros N.B."/>
            <person name="Smith C.D."/>
            <person name="Smith T.F."/>
            <person name="Spieth J."/>
            <person name="Stage D.E."/>
            <person name="Stark A."/>
            <person name="Stephan W."/>
            <person name="Strausberg R.L."/>
            <person name="Strempel S."/>
            <person name="Sturgill D."/>
            <person name="Sutton G."/>
            <person name="Sutton G.G."/>
            <person name="Tao W."/>
            <person name="Teichmann S."/>
            <person name="Tobari Y.N."/>
            <person name="Tomimura Y."/>
            <person name="Tsolas J.M."/>
            <person name="Valente V.L."/>
            <person name="Venter E."/>
            <person name="Venter J.C."/>
            <person name="Vicario S."/>
            <person name="Vieira F.G."/>
            <person name="Vilella A.J."/>
            <person name="Villasante A."/>
            <person name="Walenz B."/>
            <person name="Wang J."/>
            <person name="Wasserman M."/>
            <person name="Watts T."/>
            <person name="Wilson D."/>
            <person name="Wilson R.K."/>
            <person name="Wing R.A."/>
            <person name="Wolfner M.F."/>
            <person name="Wong A."/>
            <person name="Wong G.K."/>
            <person name="Wu C.I."/>
            <person name="Wu G."/>
            <person name="Yamamoto D."/>
            <person name="Yang H.P."/>
            <person name="Yang S.P."/>
            <person name="Yorke J.A."/>
            <person name="Yoshida K."/>
            <person name="Zdobnov E."/>
            <person name="Zhang P."/>
            <person name="Zhang Y."/>
            <person name="Zimin A.V."/>
            <person name="Baldwin J."/>
            <person name="Abdouelleil A."/>
            <person name="Abdulkadir J."/>
            <person name="Abebe A."/>
            <person name="Abera B."/>
            <person name="Abreu J."/>
            <person name="Acer S.C."/>
            <person name="Aftuck L."/>
            <person name="Alexander A."/>
            <person name="An P."/>
            <person name="Anderson E."/>
            <person name="Anderson S."/>
            <person name="Arachi H."/>
            <person name="Azer M."/>
            <person name="Bachantsang P."/>
            <person name="Barry A."/>
            <person name="Bayul T."/>
            <person name="Berlin A."/>
            <person name="Bessette D."/>
            <person name="Bloom T."/>
            <person name="Blye J."/>
            <person name="Boguslavskiy L."/>
            <person name="Bonnet C."/>
            <person name="Boukhgalter B."/>
            <person name="Bourzgui I."/>
            <person name="Brown A."/>
            <person name="Cahill P."/>
            <person name="Channer S."/>
            <person name="Cheshatsang Y."/>
            <person name="Chuda L."/>
            <person name="Citroen M."/>
            <person name="Collymore A."/>
            <person name="Cooke P."/>
            <person name="Costello M."/>
            <person name="D'Aco K."/>
            <person name="Daza R."/>
            <person name="De Haan G."/>
            <person name="DeGray S."/>
            <person name="DeMaso C."/>
            <person name="Dhargay N."/>
            <person name="Dooley K."/>
            <person name="Dooley E."/>
            <person name="Doricent M."/>
            <person name="Dorje P."/>
            <person name="Dorjee K."/>
            <person name="Dupes A."/>
            <person name="Elong R."/>
            <person name="Falk J."/>
            <person name="Farina A."/>
            <person name="Faro S."/>
            <person name="Ferguson D."/>
            <person name="Fisher S."/>
            <person name="Foley C.D."/>
            <person name="Franke A."/>
            <person name="Friedrich D."/>
            <person name="Gadbois L."/>
            <person name="Gearin G."/>
            <person name="Gearin C.R."/>
            <person name="Giannoukos G."/>
            <person name="Goode T."/>
            <person name="Graham J."/>
            <person name="Grandbois E."/>
            <person name="Grewal S."/>
            <person name="Gyaltsen K."/>
            <person name="Hafez N."/>
            <person name="Hagos B."/>
            <person name="Hall J."/>
            <person name="Henson C."/>
            <person name="Hollinger A."/>
            <person name="Honan T."/>
            <person name="Huard M.D."/>
            <person name="Hughes L."/>
            <person name="Hurhula B."/>
            <person name="Husby M.E."/>
            <person name="Kamat A."/>
            <person name="Kanga B."/>
            <person name="Kashin S."/>
            <person name="Khazanovich D."/>
            <person name="Kisner P."/>
            <person name="Lance K."/>
            <person name="Lara M."/>
            <person name="Lee W."/>
            <person name="Lennon N."/>
            <person name="Letendre F."/>
            <person name="LeVine R."/>
            <person name="Lipovsky A."/>
            <person name="Liu X."/>
            <person name="Liu J."/>
            <person name="Liu S."/>
            <person name="Lokyitsang T."/>
            <person name="Lokyitsang Y."/>
            <person name="Lubonja R."/>
            <person name="Lui A."/>
            <person name="MacDonald P."/>
            <person name="Magnisalis V."/>
            <person name="Maru K."/>
            <person name="Matthews C."/>
            <person name="McCusker W."/>
            <person name="McDonough S."/>
            <person name="Mehta T."/>
            <person name="Meldrim J."/>
            <person name="Meneus L."/>
            <person name="Mihai O."/>
            <person name="Mihalev A."/>
            <person name="Mihova T."/>
            <person name="Mittelman R."/>
            <person name="Mlenga V."/>
            <person name="Montmayeur A."/>
            <person name="Mulrain L."/>
            <person name="Navidi A."/>
            <person name="Naylor J."/>
            <person name="Negash T."/>
            <person name="Nguyen T."/>
            <person name="Nguyen N."/>
            <person name="Nicol R."/>
            <person name="Norbu C."/>
            <person name="Norbu N."/>
            <person name="Novod N."/>
            <person name="O'Neill B."/>
            <person name="Osman S."/>
            <person name="Markiewicz E."/>
            <person name="Oyono O.L."/>
            <person name="Patti C."/>
            <person name="Phunkhang P."/>
            <person name="Pierre F."/>
            <person name="Priest M."/>
            <person name="Raghuraman S."/>
            <person name="Rege F."/>
            <person name="Reyes R."/>
            <person name="Rise C."/>
            <person name="Rogov P."/>
            <person name="Ross K."/>
            <person name="Ryan E."/>
            <person name="Settipalli S."/>
            <person name="Shea T."/>
            <person name="Sherpa N."/>
            <person name="Shi L."/>
            <person name="Shih D."/>
            <person name="Sparrow T."/>
            <person name="Spaulding J."/>
            <person name="Stalker J."/>
            <person name="Stange-Thomann N."/>
            <person name="Stavropoulos S."/>
            <person name="Stone C."/>
            <person name="Strader C."/>
            <person name="Tesfaye S."/>
            <person name="Thomson T."/>
            <person name="Thoulutsang Y."/>
            <person name="Thoulutsang D."/>
            <person name="Topham K."/>
            <person name="Topping I."/>
            <person name="Tsamla T."/>
            <person name="Vassiliev H."/>
            <person name="Vo A."/>
            <person name="Wangchuk T."/>
            <person name="Wangdi T."/>
            <person name="Weiand M."/>
            <person name="Wilkinson J."/>
            <person name="Wilson A."/>
            <person name="Yadav S."/>
            <person name="Young G."/>
            <person name="Yu Q."/>
            <person name="Zembek L."/>
            <person name="Zhong D."/>
            <person name="Zimmer A."/>
            <person name="Zwirko Z."/>
            <person name="Jaffe D.B."/>
            <person name="Alvarez P."/>
            <person name="Brockman W."/>
            <person name="Butler J."/>
            <person name="Chin C."/>
            <person name="Gnerre S."/>
            <person name="Grabherr M."/>
            <person name="Kleber M."/>
            <person name="Mauceli E."/>
            <person name="MacCallum I."/>
        </authorList>
    </citation>
    <scope>NUCLEOTIDE SEQUENCE [LARGE SCALE GENOMIC DNA]</scope>
    <source>
        <strain evidence="7">Tucson 15010-1051.87</strain>
    </source>
</reference>
<dbReference type="KEGG" id="dvi:6627931"/>
<dbReference type="GO" id="GO:0008194">
    <property type="term" value="F:UDP-glycosyltransferase activity"/>
    <property type="evidence" value="ECO:0007669"/>
    <property type="project" value="InterPro"/>
</dbReference>
<dbReference type="PANTHER" id="PTHR48043:SF159">
    <property type="entry name" value="EG:EG0003.4 PROTEIN-RELATED"/>
    <property type="match status" value="1"/>
</dbReference>
<keyword evidence="4" id="KW-0472">Membrane</keyword>
<keyword evidence="5" id="KW-0732">Signal</keyword>
<dbReference type="InterPro" id="IPR050271">
    <property type="entry name" value="UDP-glycosyltransferase"/>
</dbReference>
<evidence type="ECO:0000256" key="2">
    <source>
        <dbReference type="ARBA" id="ARBA00022676"/>
    </source>
</evidence>
<gene>
    <name evidence="6" type="primary">Dvir\GJ17308</name>
    <name evidence="6" type="ORF">Dvir_GJ17308</name>
</gene>
<dbReference type="Pfam" id="PF00201">
    <property type="entry name" value="UDPGT"/>
    <property type="match status" value="1"/>
</dbReference>
<proteinExistence type="inferred from homology"/>
<dbReference type="InterPro" id="IPR002213">
    <property type="entry name" value="UDP_glucos_trans"/>
</dbReference>
<dbReference type="InParanoid" id="B4LUG6"/>
<feature type="chain" id="PRO_5006457464" evidence="5">
    <location>
        <begin position="27"/>
        <end position="537"/>
    </location>
</feature>
<name>B4LUG6_DROVI</name>